<organism evidence="2">
    <name type="scientific">viral metagenome</name>
    <dbReference type="NCBI Taxonomy" id="1070528"/>
    <lineage>
        <taxon>unclassified sequences</taxon>
        <taxon>metagenomes</taxon>
        <taxon>organismal metagenomes</taxon>
    </lineage>
</organism>
<feature type="region of interest" description="Disordered" evidence="1">
    <location>
        <begin position="377"/>
        <end position="397"/>
    </location>
</feature>
<evidence type="ECO:0000256" key="1">
    <source>
        <dbReference type="SAM" id="MobiDB-lite"/>
    </source>
</evidence>
<evidence type="ECO:0000313" key="2">
    <source>
        <dbReference type="EMBL" id="QHT14560.1"/>
    </source>
</evidence>
<reference evidence="2" key="1">
    <citation type="journal article" date="2020" name="Nature">
        <title>Giant virus diversity and host interactions through global metagenomics.</title>
        <authorList>
            <person name="Schulz F."/>
            <person name="Roux S."/>
            <person name="Paez-Espino D."/>
            <person name="Jungbluth S."/>
            <person name="Walsh D.A."/>
            <person name="Denef V.J."/>
            <person name="McMahon K.D."/>
            <person name="Konstantinidis K.T."/>
            <person name="Eloe-Fadrosh E.A."/>
            <person name="Kyrpides N.C."/>
            <person name="Woyke T."/>
        </authorList>
    </citation>
    <scope>NUCLEOTIDE SEQUENCE</scope>
    <source>
        <strain evidence="2">GVMAG-M-3300023174-141</strain>
    </source>
</reference>
<proteinExistence type="predicted"/>
<sequence>MAAANAKEPVMMTIELVHALYELTARSIRSAGIPQFTTDLLTCNGGAVYTLLSETMPIEPLETFDCDMVLWPNVNPNVAFDLTVQVKRISDHIIKNIKAVYDSMEPSIQSAIKKAVDSETPTFTTSIYTHPKIGKIIINNNITVLINGKRTIKIELVVHNARNSQEFLIDHQQATDRHTAMIYDPMYCPVPNIYQIPNRETRVPSLVSFVVQQFFSFTNLFFTANSVPLKNINRISLIFQGLGEEYKPNLAQDMARMIKGVISNTYDQTIRKRYMQTIEQATVQSGLYAMILLYYFKGAYSSKISMKQGLIKGLVGMKPNIIEIIQEPYRSLLDDMLRTNKNDPQLQTKFDELYNKLKNNNQQNVLSKFIMETYRSDGGRKTKKNKRTRKTKKRSTR</sequence>
<accession>A0A6C0DE21</accession>
<feature type="compositionally biased region" description="Basic residues" evidence="1">
    <location>
        <begin position="381"/>
        <end position="397"/>
    </location>
</feature>
<dbReference type="AlphaFoldDB" id="A0A6C0DE21"/>
<protein>
    <submittedName>
        <fullName evidence="2">Uncharacterized protein</fullName>
    </submittedName>
</protein>
<dbReference type="EMBL" id="MN739586">
    <property type="protein sequence ID" value="QHT14560.1"/>
    <property type="molecule type" value="Genomic_DNA"/>
</dbReference>
<name>A0A6C0DE21_9ZZZZ</name>